<dbReference type="PANTHER" id="PTHR30629">
    <property type="entry name" value="PROPHAGE INTEGRASE"/>
    <property type="match status" value="1"/>
</dbReference>
<accession>A0A1W1HEX0</accession>
<sequence length="257" mass="29179">MEPKDIVNLDVMRLQKKMSKTLSPQTVKHVLNLLTWIVNYGTKNNLCEGLTFHIKKPTVNNEVTEDLNPDQLNALLEAIEEDSNTDVANIMKLALYTGMRRTEIFKLQWHDINFKTGFITIRDPKGGVDQRIPINELAEEVLRSIHPKGSPYIFPGKDGGHRTTTGHAAQRIVKRAGLPKNFRPLHGLRHVYASMLASSGKVDMYVLQRLLTHKSPKMTQRYAHLRDEALKNGASQIDEIIGNSRIKDDLDNVINLR</sequence>
<evidence type="ECO:0000313" key="5">
    <source>
        <dbReference type="EMBL" id="SLM31037.1"/>
    </source>
</evidence>
<dbReference type="InterPro" id="IPR011010">
    <property type="entry name" value="DNA_brk_join_enz"/>
</dbReference>
<dbReference type="Pfam" id="PF00589">
    <property type="entry name" value="Phage_integrase"/>
    <property type="match status" value="1"/>
</dbReference>
<dbReference type="PROSITE" id="PS51898">
    <property type="entry name" value="TYR_RECOMBINASE"/>
    <property type="match status" value="1"/>
</dbReference>
<evidence type="ECO:0000256" key="2">
    <source>
        <dbReference type="ARBA" id="ARBA00022908"/>
    </source>
</evidence>
<gene>
    <name evidence="5" type="ORF">MTBBW1_2620001</name>
</gene>
<dbReference type="Gene3D" id="1.10.443.10">
    <property type="entry name" value="Intergrase catalytic core"/>
    <property type="match status" value="1"/>
</dbReference>
<dbReference type="GO" id="GO:0015074">
    <property type="term" value="P:DNA integration"/>
    <property type="evidence" value="ECO:0007669"/>
    <property type="project" value="UniProtKB-KW"/>
</dbReference>
<keyword evidence="3" id="KW-0233">DNA recombination</keyword>
<organism evidence="5 6">
    <name type="scientific">Desulfamplus magnetovallimortis</name>
    <dbReference type="NCBI Taxonomy" id="1246637"/>
    <lineage>
        <taxon>Bacteria</taxon>
        <taxon>Pseudomonadati</taxon>
        <taxon>Thermodesulfobacteriota</taxon>
        <taxon>Desulfobacteria</taxon>
        <taxon>Desulfobacterales</taxon>
        <taxon>Desulfobacteraceae</taxon>
        <taxon>Desulfamplus</taxon>
    </lineage>
</organism>
<name>A0A1W1HEX0_9BACT</name>
<dbReference type="SUPFAM" id="SSF56349">
    <property type="entry name" value="DNA breaking-rejoining enzymes"/>
    <property type="match status" value="1"/>
</dbReference>
<dbReference type="InterPro" id="IPR050808">
    <property type="entry name" value="Phage_Integrase"/>
</dbReference>
<proteinExistence type="inferred from homology"/>
<dbReference type="GO" id="GO:0003677">
    <property type="term" value="F:DNA binding"/>
    <property type="evidence" value="ECO:0007669"/>
    <property type="project" value="InterPro"/>
</dbReference>
<dbReference type="InterPro" id="IPR002104">
    <property type="entry name" value="Integrase_catalytic"/>
</dbReference>
<protein>
    <submittedName>
        <fullName evidence="5">Site-specific recombinase, phage integrase family</fullName>
    </submittedName>
</protein>
<dbReference type="GO" id="GO:0006310">
    <property type="term" value="P:DNA recombination"/>
    <property type="evidence" value="ECO:0007669"/>
    <property type="project" value="UniProtKB-KW"/>
</dbReference>
<reference evidence="5 6" key="1">
    <citation type="submission" date="2017-03" db="EMBL/GenBank/DDBJ databases">
        <authorList>
            <person name="Afonso C.L."/>
            <person name="Miller P.J."/>
            <person name="Scott M.A."/>
            <person name="Spackman E."/>
            <person name="Goraichik I."/>
            <person name="Dimitrov K.M."/>
            <person name="Suarez D.L."/>
            <person name="Swayne D.E."/>
        </authorList>
    </citation>
    <scope>NUCLEOTIDE SEQUENCE [LARGE SCALE GENOMIC DNA]</scope>
    <source>
        <strain evidence="5">PRJEB14757</strain>
    </source>
</reference>
<dbReference type="STRING" id="1246637.MTBBW1_2620001"/>
<evidence type="ECO:0000256" key="3">
    <source>
        <dbReference type="ARBA" id="ARBA00023172"/>
    </source>
</evidence>
<dbReference type="CDD" id="cd00796">
    <property type="entry name" value="INT_Rci_Hp1_C"/>
    <property type="match status" value="1"/>
</dbReference>
<dbReference type="PANTHER" id="PTHR30629:SF2">
    <property type="entry name" value="PROPHAGE INTEGRASE INTS-RELATED"/>
    <property type="match status" value="1"/>
</dbReference>
<evidence type="ECO:0000256" key="1">
    <source>
        <dbReference type="ARBA" id="ARBA00008857"/>
    </source>
</evidence>
<dbReference type="Proteomes" id="UP000191931">
    <property type="component" value="Unassembled WGS sequence"/>
</dbReference>
<comment type="similarity">
    <text evidence="1">Belongs to the 'phage' integrase family.</text>
</comment>
<keyword evidence="6" id="KW-1185">Reference proteome</keyword>
<dbReference type="RefSeq" id="WP_080809832.1">
    <property type="nucleotide sequence ID" value="NZ_LT828572.1"/>
</dbReference>
<keyword evidence="2" id="KW-0229">DNA integration</keyword>
<dbReference type="InterPro" id="IPR013762">
    <property type="entry name" value="Integrase-like_cat_sf"/>
</dbReference>
<evidence type="ECO:0000259" key="4">
    <source>
        <dbReference type="PROSITE" id="PS51898"/>
    </source>
</evidence>
<feature type="domain" description="Tyr recombinase" evidence="4">
    <location>
        <begin position="62"/>
        <end position="235"/>
    </location>
</feature>
<dbReference type="EMBL" id="FWEV01000182">
    <property type="protein sequence ID" value="SLM31037.1"/>
    <property type="molecule type" value="Genomic_DNA"/>
</dbReference>
<evidence type="ECO:0000313" key="6">
    <source>
        <dbReference type="Proteomes" id="UP000191931"/>
    </source>
</evidence>
<dbReference type="AlphaFoldDB" id="A0A1W1HEX0"/>